<dbReference type="Proteomes" id="UP000273119">
    <property type="component" value="Unassembled WGS sequence"/>
</dbReference>
<sequence>MPATSHDAVVIGAGLAGLVAAREVARGGHRVAVLEARPVVGGLACPLTPEGRALHLGGDWLAADHTQVRALTRQLGLHTVRPEPAGDDVYVDHTGHPVRFTGDLFPVDPSTEAQLLTLIARLDALLATATQGPTEQGPIEQGSVEQGSVELSTITLGAWLETQSDDAAARHALTLLIAGPRAGGSGERLPLAKALRLGAGAGSFSNLLDRSYRAQRRIQGGVPALVRALVAELAALGATIITDHEVIGIQDHNNGVVVLAGDLVMHARAAVLATPGAARAALLAQPRGVGQGEEQALAIRASYPTAFWRQEGLSGQGMSPDQALAELQDVSFTETDGRGALVGFASGDAARRLLALPAAQRRRAALASLASYVGSRAAEPLGYLEAVWSAGYGGVDVLAPSHFSLAGADLAGPGHGHLEGAVRSGSRAAHQVSALLRGEQFLAQQFLANKPSSTADSRVLLGATDGRES</sequence>
<feature type="binding site" evidence="4">
    <location>
        <position position="246"/>
    </location>
    <ligand>
        <name>FAD</name>
        <dbReference type="ChEBI" id="CHEBI:57692"/>
    </ligand>
</feature>
<dbReference type="SUPFAM" id="SSF51905">
    <property type="entry name" value="FAD/NAD(P)-binding domain"/>
    <property type="match status" value="1"/>
</dbReference>
<dbReference type="Pfam" id="PF01593">
    <property type="entry name" value="Amino_oxidase"/>
    <property type="match status" value="1"/>
</dbReference>
<evidence type="ECO:0000313" key="7">
    <source>
        <dbReference type="Proteomes" id="UP000273119"/>
    </source>
</evidence>
<dbReference type="InterPro" id="IPR050703">
    <property type="entry name" value="Flavin_MAO"/>
</dbReference>
<protein>
    <submittedName>
        <fullName evidence="6">FAD-binding protein</fullName>
    </submittedName>
</protein>
<dbReference type="PRINTS" id="PR00757">
    <property type="entry name" value="AMINEOXDASEF"/>
</dbReference>
<evidence type="ECO:0000256" key="2">
    <source>
        <dbReference type="ARBA" id="ARBA00005995"/>
    </source>
</evidence>
<dbReference type="RefSeq" id="WP_121485627.1">
    <property type="nucleotide sequence ID" value="NZ_QQXL01000006.1"/>
</dbReference>
<feature type="binding site" evidence="4">
    <location>
        <begin position="35"/>
        <end position="36"/>
    </location>
    <ligand>
        <name>FAD</name>
        <dbReference type="ChEBI" id="CHEBI:57692"/>
    </ligand>
</feature>
<comment type="cofactor">
    <cofactor evidence="1">
        <name>FAD</name>
        <dbReference type="ChEBI" id="CHEBI:57692"/>
    </cofactor>
</comment>
<organism evidence="6 7">
    <name type="scientific">Galactobacter caseinivorans</name>
    <dbReference type="NCBI Taxonomy" id="2676123"/>
    <lineage>
        <taxon>Bacteria</taxon>
        <taxon>Bacillati</taxon>
        <taxon>Actinomycetota</taxon>
        <taxon>Actinomycetes</taxon>
        <taxon>Micrococcales</taxon>
        <taxon>Micrococcaceae</taxon>
        <taxon>Galactobacter</taxon>
    </lineage>
</organism>
<evidence type="ECO:0000256" key="4">
    <source>
        <dbReference type="PIRSR" id="PIRSR601613-1"/>
    </source>
</evidence>
<comment type="caution">
    <text evidence="6">The sequence shown here is derived from an EMBL/GenBank/DDBJ whole genome shotgun (WGS) entry which is preliminary data.</text>
</comment>
<dbReference type="InterPro" id="IPR036188">
    <property type="entry name" value="FAD/NAD-bd_sf"/>
</dbReference>
<dbReference type="InterPro" id="IPR001613">
    <property type="entry name" value="Flavin_amine_oxidase"/>
</dbReference>
<dbReference type="SUPFAM" id="SSF54373">
    <property type="entry name" value="FAD-linked reductases, C-terminal domain"/>
    <property type="match status" value="1"/>
</dbReference>
<evidence type="ECO:0000313" key="6">
    <source>
        <dbReference type="EMBL" id="RKW69956.1"/>
    </source>
</evidence>
<evidence type="ECO:0000256" key="3">
    <source>
        <dbReference type="ARBA" id="ARBA00023002"/>
    </source>
</evidence>
<comment type="similarity">
    <text evidence="2">Belongs to the flavin monoamine oxidase family.</text>
</comment>
<feature type="domain" description="Amine oxidase" evidence="5">
    <location>
        <begin position="15"/>
        <end position="432"/>
    </location>
</feature>
<evidence type="ECO:0000256" key="1">
    <source>
        <dbReference type="ARBA" id="ARBA00001974"/>
    </source>
</evidence>
<dbReference type="GO" id="GO:0016491">
    <property type="term" value="F:oxidoreductase activity"/>
    <property type="evidence" value="ECO:0007669"/>
    <property type="project" value="UniProtKB-KW"/>
</dbReference>
<dbReference type="PANTHER" id="PTHR43563:SF1">
    <property type="entry name" value="AMINE OXIDASE [FLAVIN-CONTAINING] B"/>
    <property type="match status" value="1"/>
</dbReference>
<dbReference type="AlphaFoldDB" id="A0A496PHJ1"/>
<reference evidence="6 7" key="1">
    <citation type="submission" date="2018-07" db="EMBL/GenBank/DDBJ databases">
        <title>Arthrobacter sp. nov., isolated from raw cow's milk with high bacterial count.</title>
        <authorList>
            <person name="Hahne J."/>
            <person name="Isele D."/>
            <person name="Lipski A."/>
        </authorList>
    </citation>
    <scope>NUCLEOTIDE SEQUENCE [LARGE SCALE GENOMIC DNA]</scope>
    <source>
        <strain evidence="6 7">JZ R-183</strain>
    </source>
</reference>
<feature type="binding site" evidence="4">
    <location>
        <position position="344"/>
    </location>
    <ligand>
        <name>substrate</name>
    </ligand>
</feature>
<evidence type="ECO:0000259" key="5">
    <source>
        <dbReference type="Pfam" id="PF01593"/>
    </source>
</evidence>
<name>A0A496PHJ1_9MICC</name>
<keyword evidence="3" id="KW-0560">Oxidoreductase</keyword>
<proteinExistence type="inferred from homology"/>
<dbReference type="EMBL" id="QQXL01000006">
    <property type="protein sequence ID" value="RKW69956.1"/>
    <property type="molecule type" value="Genomic_DNA"/>
</dbReference>
<dbReference type="InterPro" id="IPR002937">
    <property type="entry name" value="Amino_oxidase"/>
</dbReference>
<dbReference type="PANTHER" id="PTHR43563">
    <property type="entry name" value="AMINE OXIDASE"/>
    <property type="match status" value="1"/>
</dbReference>
<keyword evidence="7" id="KW-1185">Reference proteome</keyword>
<gene>
    <name evidence="6" type="ORF">DWQ67_10860</name>
</gene>
<dbReference type="Gene3D" id="3.50.50.60">
    <property type="entry name" value="FAD/NAD(P)-binding domain"/>
    <property type="match status" value="1"/>
</dbReference>
<accession>A0A496PHJ1</accession>